<dbReference type="GO" id="GO:0006508">
    <property type="term" value="P:proteolysis"/>
    <property type="evidence" value="ECO:0007669"/>
    <property type="project" value="UniProtKB-KW"/>
</dbReference>
<proteinExistence type="inferred from homology"/>
<name>A0A381QGD2_9ZZZZ</name>
<dbReference type="Pfam" id="PF07687">
    <property type="entry name" value="M20_dimer"/>
    <property type="match status" value="1"/>
</dbReference>
<evidence type="ECO:0000256" key="4">
    <source>
        <dbReference type="ARBA" id="ARBA00022801"/>
    </source>
</evidence>
<reference evidence="7" key="1">
    <citation type="submission" date="2018-05" db="EMBL/GenBank/DDBJ databases">
        <authorList>
            <person name="Lanie J.A."/>
            <person name="Ng W.-L."/>
            <person name="Kazmierczak K.M."/>
            <person name="Andrzejewski T.M."/>
            <person name="Davidsen T.M."/>
            <person name="Wayne K.J."/>
            <person name="Tettelin H."/>
            <person name="Glass J.I."/>
            <person name="Rusch D."/>
            <person name="Podicherti R."/>
            <person name="Tsui H.-C.T."/>
            <person name="Winkler M.E."/>
        </authorList>
    </citation>
    <scope>NUCLEOTIDE SEQUENCE</scope>
</reference>
<dbReference type="PANTHER" id="PTHR45962:SF1">
    <property type="entry name" value="N-FATTY-ACYL-AMINO ACID SYNTHASE_HYDROLASE PM20D1"/>
    <property type="match status" value="1"/>
</dbReference>
<dbReference type="InterPro" id="IPR047177">
    <property type="entry name" value="Pept_M20A"/>
</dbReference>
<dbReference type="Pfam" id="PF01546">
    <property type="entry name" value="Peptidase_M20"/>
    <property type="match status" value="1"/>
</dbReference>
<dbReference type="InterPro" id="IPR036264">
    <property type="entry name" value="Bact_exopeptidase_dim_dom"/>
</dbReference>
<feature type="domain" description="Peptidase M20 dimerisation" evidence="6">
    <location>
        <begin position="204"/>
        <end position="348"/>
    </location>
</feature>
<keyword evidence="2" id="KW-0645">Protease</keyword>
<gene>
    <name evidence="7" type="ORF">METZ01_LOCUS29577</name>
</gene>
<dbReference type="Gene3D" id="1.10.150.900">
    <property type="match status" value="1"/>
</dbReference>
<dbReference type="InterPro" id="IPR011650">
    <property type="entry name" value="Peptidase_M20_dimer"/>
</dbReference>
<dbReference type="PIRSF" id="PIRSF036696">
    <property type="entry name" value="ACY-1"/>
    <property type="match status" value="1"/>
</dbReference>
<evidence type="ECO:0000256" key="5">
    <source>
        <dbReference type="ARBA" id="ARBA00022833"/>
    </source>
</evidence>
<accession>A0A381QGD2</accession>
<dbReference type="EMBL" id="UINC01001289">
    <property type="protein sequence ID" value="SUZ76723.1"/>
    <property type="molecule type" value="Genomic_DNA"/>
</dbReference>
<keyword evidence="3" id="KW-0479">Metal-binding</keyword>
<dbReference type="SUPFAM" id="SSF53187">
    <property type="entry name" value="Zn-dependent exopeptidases"/>
    <property type="match status" value="1"/>
</dbReference>
<dbReference type="SUPFAM" id="SSF55031">
    <property type="entry name" value="Bacterial exopeptidase dimerisation domain"/>
    <property type="match status" value="1"/>
</dbReference>
<dbReference type="AlphaFoldDB" id="A0A381QGD2"/>
<evidence type="ECO:0000256" key="1">
    <source>
        <dbReference type="ARBA" id="ARBA00006247"/>
    </source>
</evidence>
<dbReference type="PANTHER" id="PTHR45962">
    <property type="entry name" value="N-FATTY-ACYL-AMINO ACID SYNTHASE/HYDROLASE PM20D1"/>
    <property type="match status" value="1"/>
</dbReference>
<dbReference type="Gene3D" id="3.40.630.10">
    <property type="entry name" value="Zn peptidases"/>
    <property type="match status" value="1"/>
</dbReference>
<sequence>MRPLTVLVLLAFVSSAGDPFVDIAPQRLAAYIRADTTNPPGNETRGVEFLGAILQQAGIAYDTAESAPGRGNLWARLRGNGKPGLVLLHHIDVVPANASYWSVDPYAGVTKDGYLYGRGALDMKALGVMQLQAFLALHASDSKLSRDVLYIATADEEAGGFLGAGWLLENRPEIFEGVGYLLNEGGGGRQFGADTVFFVEVTQKVPVWLRLTARGRPGHGSVPLPQTAITRILRAGQRLADTHFEPRVIAPVANLLQGVAPFQRSELKSAFEDISAHVGDAAFMQTLQMTAPGYHALLRNTCSLTTLQGSKKINVVPPEAVLELDCRLVPDQDVDEFIAEVTTIVNDGDVSIERIMSFTPASSSMDTSLYRLIKAKTSEWFPGSMAIPGVSTGFTDSHFFRDVGIQSYGFSPTVLAENEGVGVHGNDERVSVETLTKGTAFMVDLVRSFATD</sequence>
<keyword evidence="4" id="KW-0378">Hydrolase</keyword>
<dbReference type="Gene3D" id="3.30.70.360">
    <property type="match status" value="1"/>
</dbReference>
<protein>
    <recommendedName>
        <fullName evidence="6">Peptidase M20 dimerisation domain-containing protein</fullName>
    </recommendedName>
</protein>
<dbReference type="InterPro" id="IPR002933">
    <property type="entry name" value="Peptidase_M20"/>
</dbReference>
<evidence type="ECO:0000256" key="3">
    <source>
        <dbReference type="ARBA" id="ARBA00022723"/>
    </source>
</evidence>
<dbReference type="GO" id="GO:0046872">
    <property type="term" value="F:metal ion binding"/>
    <property type="evidence" value="ECO:0007669"/>
    <property type="project" value="UniProtKB-KW"/>
</dbReference>
<evidence type="ECO:0000256" key="2">
    <source>
        <dbReference type="ARBA" id="ARBA00022670"/>
    </source>
</evidence>
<dbReference type="GO" id="GO:0008233">
    <property type="term" value="F:peptidase activity"/>
    <property type="evidence" value="ECO:0007669"/>
    <property type="project" value="UniProtKB-KW"/>
</dbReference>
<evidence type="ECO:0000313" key="7">
    <source>
        <dbReference type="EMBL" id="SUZ76723.1"/>
    </source>
</evidence>
<evidence type="ECO:0000259" key="6">
    <source>
        <dbReference type="Pfam" id="PF07687"/>
    </source>
</evidence>
<keyword evidence="5" id="KW-0862">Zinc</keyword>
<comment type="similarity">
    <text evidence="1">Belongs to the peptidase M20A family.</text>
</comment>
<organism evidence="7">
    <name type="scientific">marine metagenome</name>
    <dbReference type="NCBI Taxonomy" id="408172"/>
    <lineage>
        <taxon>unclassified sequences</taxon>
        <taxon>metagenomes</taxon>
        <taxon>ecological metagenomes</taxon>
    </lineage>
</organism>